<dbReference type="InterPro" id="IPR036397">
    <property type="entry name" value="RNaseH_sf"/>
</dbReference>
<dbReference type="InterPro" id="IPR002156">
    <property type="entry name" value="RNaseH_domain"/>
</dbReference>
<dbReference type="PROSITE" id="PS50879">
    <property type="entry name" value="RNASE_H_1"/>
    <property type="match status" value="1"/>
</dbReference>
<comment type="caution">
    <text evidence="2">The sequence shown here is derived from an EMBL/GenBank/DDBJ whole genome shotgun (WGS) entry which is preliminary data.</text>
</comment>
<dbReference type="Gene3D" id="3.30.420.10">
    <property type="entry name" value="Ribonuclease H-like superfamily/Ribonuclease H"/>
    <property type="match status" value="1"/>
</dbReference>
<dbReference type="CDD" id="cd06222">
    <property type="entry name" value="RNase_H_like"/>
    <property type="match status" value="1"/>
</dbReference>
<dbReference type="InterPro" id="IPR012337">
    <property type="entry name" value="RNaseH-like_sf"/>
</dbReference>
<dbReference type="GO" id="GO:0003676">
    <property type="term" value="F:nucleic acid binding"/>
    <property type="evidence" value="ECO:0007669"/>
    <property type="project" value="InterPro"/>
</dbReference>
<evidence type="ECO:0000259" key="1">
    <source>
        <dbReference type="PROSITE" id="PS50879"/>
    </source>
</evidence>
<dbReference type="SUPFAM" id="SSF53098">
    <property type="entry name" value="Ribonuclease H-like"/>
    <property type="match status" value="1"/>
</dbReference>
<evidence type="ECO:0000313" key="2">
    <source>
        <dbReference type="EMBL" id="KAJ7971564.1"/>
    </source>
</evidence>
<sequence length="167" mass="18503">MPEPGIVKINTDGASKQNGLFSSCGGVIRGELGNWIADFSANLGVGSNSKAEHFGILYGLELAWKMGFRKVQLESDSSAMLELISKGSTTYHPHFPIIQECRNLISKYWSIQLGHVYREGNYVADWLANLRVSLQIGYHLWDKPPDGLSLLLLHDILGIAQCRIVAF</sequence>
<dbReference type="Proteomes" id="UP001163823">
    <property type="component" value="Chromosome 4"/>
</dbReference>
<name>A0AAD7PYK3_QUISA</name>
<dbReference type="InterPro" id="IPR044730">
    <property type="entry name" value="RNase_H-like_dom_plant"/>
</dbReference>
<feature type="domain" description="RNase H type-1" evidence="1">
    <location>
        <begin position="3"/>
        <end position="133"/>
    </location>
</feature>
<dbReference type="PANTHER" id="PTHR47723">
    <property type="entry name" value="OS05G0353850 PROTEIN"/>
    <property type="match status" value="1"/>
</dbReference>
<dbReference type="EMBL" id="JARAOO010000004">
    <property type="protein sequence ID" value="KAJ7971564.1"/>
    <property type="molecule type" value="Genomic_DNA"/>
</dbReference>
<dbReference type="PANTHER" id="PTHR47723:SF19">
    <property type="entry name" value="POLYNUCLEOTIDYL TRANSFERASE, RIBONUCLEASE H-LIKE SUPERFAMILY PROTEIN"/>
    <property type="match status" value="1"/>
</dbReference>
<dbReference type="Pfam" id="PF13456">
    <property type="entry name" value="RVT_3"/>
    <property type="match status" value="1"/>
</dbReference>
<gene>
    <name evidence="2" type="ORF">O6P43_009577</name>
</gene>
<dbReference type="AlphaFoldDB" id="A0AAD7PYK3"/>
<dbReference type="KEGG" id="qsa:O6P43_009577"/>
<dbReference type="InterPro" id="IPR053151">
    <property type="entry name" value="RNase_H-like"/>
</dbReference>
<accession>A0AAD7PYK3</accession>
<organism evidence="2 3">
    <name type="scientific">Quillaja saponaria</name>
    <name type="common">Soap bark tree</name>
    <dbReference type="NCBI Taxonomy" id="32244"/>
    <lineage>
        <taxon>Eukaryota</taxon>
        <taxon>Viridiplantae</taxon>
        <taxon>Streptophyta</taxon>
        <taxon>Embryophyta</taxon>
        <taxon>Tracheophyta</taxon>
        <taxon>Spermatophyta</taxon>
        <taxon>Magnoliopsida</taxon>
        <taxon>eudicotyledons</taxon>
        <taxon>Gunneridae</taxon>
        <taxon>Pentapetalae</taxon>
        <taxon>rosids</taxon>
        <taxon>fabids</taxon>
        <taxon>Fabales</taxon>
        <taxon>Quillajaceae</taxon>
        <taxon>Quillaja</taxon>
    </lineage>
</organism>
<protein>
    <submittedName>
        <fullName evidence="2">Ribonuclease H</fullName>
    </submittedName>
</protein>
<proteinExistence type="predicted"/>
<reference evidence="2" key="1">
    <citation type="journal article" date="2023" name="Science">
        <title>Elucidation of the pathway for biosynthesis of saponin adjuvants from the soapbark tree.</title>
        <authorList>
            <person name="Reed J."/>
            <person name="Orme A."/>
            <person name="El-Demerdash A."/>
            <person name="Owen C."/>
            <person name="Martin L.B.B."/>
            <person name="Misra R.C."/>
            <person name="Kikuchi S."/>
            <person name="Rejzek M."/>
            <person name="Martin A.C."/>
            <person name="Harkess A."/>
            <person name="Leebens-Mack J."/>
            <person name="Louveau T."/>
            <person name="Stephenson M.J."/>
            <person name="Osbourn A."/>
        </authorList>
    </citation>
    <scope>NUCLEOTIDE SEQUENCE</scope>
    <source>
        <strain evidence="2">S10</strain>
    </source>
</reference>
<keyword evidence="3" id="KW-1185">Reference proteome</keyword>
<dbReference type="GO" id="GO:0004523">
    <property type="term" value="F:RNA-DNA hybrid ribonuclease activity"/>
    <property type="evidence" value="ECO:0007669"/>
    <property type="project" value="InterPro"/>
</dbReference>
<evidence type="ECO:0000313" key="3">
    <source>
        <dbReference type="Proteomes" id="UP001163823"/>
    </source>
</evidence>